<accession>A0A645AZF8</accession>
<name>A0A645AZF8_9ZZZZ</name>
<organism evidence="1">
    <name type="scientific">bioreactor metagenome</name>
    <dbReference type="NCBI Taxonomy" id="1076179"/>
    <lineage>
        <taxon>unclassified sequences</taxon>
        <taxon>metagenomes</taxon>
        <taxon>ecological metagenomes</taxon>
    </lineage>
</organism>
<sequence>MIDKTRAASGCGNDRDADDVLCRNDSGACCIDTYRIYDSCRAQECIEDLRVFVTDVGQEILNNANAVRVKSCRILWTQISTEEMAFNHGYFQIDIRYYFYLVLECCLGFGNAQEIQGLAIFDKTVILYGGESNISIFQSDIYQQFCTAPDYGVNVTTNLPRVIVEAADPVALKLVVVDGLNNPYGTCPVNLESIPASVCSCFNGSFCSKCEPHKNAYITLGMFSVVRVERPSQLVIPACDLCIPEKICDVISEYSDPCTLFRSLNFPISDFYPSTNATPANAQTLCSSRVTAEMKK</sequence>
<evidence type="ECO:0000313" key="1">
    <source>
        <dbReference type="EMBL" id="MPM58615.1"/>
    </source>
</evidence>
<comment type="caution">
    <text evidence="1">The sequence shown here is derived from an EMBL/GenBank/DDBJ whole genome shotgun (WGS) entry which is preliminary data.</text>
</comment>
<reference evidence="1" key="1">
    <citation type="submission" date="2019-08" db="EMBL/GenBank/DDBJ databases">
        <authorList>
            <person name="Kucharzyk K."/>
            <person name="Murdoch R.W."/>
            <person name="Higgins S."/>
            <person name="Loffler F."/>
        </authorList>
    </citation>
    <scope>NUCLEOTIDE SEQUENCE</scope>
</reference>
<proteinExistence type="predicted"/>
<gene>
    <name evidence="1" type="ORF">SDC9_105447</name>
</gene>
<protein>
    <submittedName>
        <fullName evidence="1">Uncharacterized protein</fullName>
    </submittedName>
</protein>
<dbReference type="EMBL" id="VSSQ01016863">
    <property type="protein sequence ID" value="MPM58615.1"/>
    <property type="molecule type" value="Genomic_DNA"/>
</dbReference>
<dbReference type="AlphaFoldDB" id="A0A645AZF8"/>